<evidence type="ECO:0000313" key="2">
    <source>
        <dbReference type="EMBL" id="SIB51387.1"/>
    </source>
</evidence>
<dbReference type="EMBL" id="FSHM01000006">
    <property type="protein sequence ID" value="SIB51387.1"/>
    <property type="molecule type" value="Genomic_DNA"/>
</dbReference>
<evidence type="ECO:0000256" key="1">
    <source>
        <dbReference type="SAM" id="SignalP"/>
    </source>
</evidence>
<dbReference type="SUPFAM" id="SSF50494">
    <property type="entry name" value="Trypsin-like serine proteases"/>
    <property type="match status" value="1"/>
</dbReference>
<accession>A0AB38D3H3</accession>
<name>A0AB38D3H3_9MYCO</name>
<evidence type="ECO:0000313" key="3">
    <source>
        <dbReference type="Proteomes" id="UP000185210"/>
    </source>
</evidence>
<dbReference type="Gene3D" id="2.40.10.10">
    <property type="entry name" value="Trypsin-like serine proteases"/>
    <property type="match status" value="2"/>
</dbReference>
<dbReference type="Proteomes" id="UP000185210">
    <property type="component" value="Unassembled WGS sequence"/>
</dbReference>
<sequence>MGILRRVLVVAAACALCAPPAVAAAKVGLAPGTKLYFVGGGSCSLGFLATNSDRDRLAVTAGHCADGTGQEVVSENRNPIGHVVSWLADDISNDLFGVTLISLYDNTYTSDAYFSSFGNPGVGDYVRKYGARTDKTEGRITSISSNPDRARDSIMYSTMVSLEGDSGASWVGADDDGGAKLLGLNIGHTVRSDGGYGKAYGFPIRALISLIQRGSDVWGPGFIPVGR</sequence>
<proteinExistence type="predicted"/>
<feature type="signal peptide" evidence="1">
    <location>
        <begin position="1"/>
        <end position="23"/>
    </location>
</feature>
<dbReference type="InterPro" id="IPR009003">
    <property type="entry name" value="Peptidase_S1_PA"/>
</dbReference>
<reference evidence="2 3" key="1">
    <citation type="submission" date="2016-11" db="EMBL/GenBank/DDBJ databases">
        <authorList>
            <consortium name="Pathogen Informatics"/>
        </authorList>
    </citation>
    <scope>NUCLEOTIDE SEQUENCE [LARGE SCALE GENOMIC DNA]</scope>
    <source>
        <strain evidence="2 3">104</strain>
    </source>
</reference>
<dbReference type="InterPro" id="IPR043504">
    <property type="entry name" value="Peptidase_S1_PA_chymotrypsin"/>
</dbReference>
<dbReference type="RefSeq" id="WP_234812460.1">
    <property type="nucleotide sequence ID" value="NZ_CAACXP010000004.1"/>
</dbReference>
<comment type="caution">
    <text evidence="2">The sequence shown here is derived from an EMBL/GenBank/DDBJ whole genome shotgun (WGS) entry which is preliminary data.</text>
</comment>
<dbReference type="CDD" id="cd21112">
    <property type="entry name" value="alphaLP-like"/>
    <property type="match status" value="1"/>
</dbReference>
<gene>
    <name evidence="2" type="ORF">SAMEA2070301_03920</name>
</gene>
<protein>
    <submittedName>
        <fullName evidence="2">Uncharacterized protein</fullName>
    </submittedName>
</protein>
<keyword evidence="1" id="KW-0732">Signal</keyword>
<organism evidence="2 3">
    <name type="scientific">Mycobacteroides abscessus subsp. abscessus</name>
    <dbReference type="NCBI Taxonomy" id="1185650"/>
    <lineage>
        <taxon>Bacteria</taxon>
        <taxon>Bacillati</taxon>
        <taxon>Actinomycetota</taxon>
        <taxon>Actinomycetes</taxon>
        <taxon>Mycobacteriales</taxon>
        <taxon>Mycobacteriaceae</taxon>
        <taxon>Mycobacteroides</taxon>
        <taxon>Mycobacteroides abscessus</taxon>
    </lineage>
</organism>
<feature type="chain" id="PRO_5044306991" evidence="1">
    <location>
        <begin position="24"/>
        <end position="227"/>
    </location>
</feature>
<dbReference type="AlphaFoldDB" id="A0AB38D3H3"/>